<evidence type="ECO:0000256" key="5">
    <source>
        <dbReference type="ARBA" id="ARBA00023315"/>
    </source>
</evidence>
<dbReference type="InterPro" id="IPR036736">
    <property type="entry name" value="ACP-like_sf"/>
</dbReference>
<keyword evidence="3" id="KW-0808">Transferase</keyword>
<keyword evidence="5" id="KW-0012">Acyltransferase</keyword>
<dbReference type="EMBL" id="ML996088">
    <property type="protein sequence ID" value="KAF2151287.1"/>
    <property type="molecule type" value="Genomic_DNA"/>
</dbReference>
<dbReference type="SMART" id="SM00825">
    <property type="entry name" value="PKS_KS"/>
    <property type="match status" value="1"/>
</dbReference>
<dbReference type="InterPro" id="IPR016035">
    <property type="entry name" value="Acyl_Trfase/lysoPLipase"/>
</dbReference>
<evidence type="ECO:0000256" key="6">
    <source>
        <dbReference type="PROSITE-ProRule" id="PRU01363"/>
    </source>
</evidence>
<dbReference type="PROSITE" id="PS00606">
    <property type="entry name" value="KS3_1"/>
    <property type="match status" value="1"/>
</dbReference>
<feature type="compositionally biased region" description="Polar residues" evidence="7">
    <location>
        <begin position="1581"/>
        <end position="1592"/>
    </location>
</feature>
<organism evidence="11 12">
    <name type="scientific">Myriangium duriaei CBS 260.36</name>
    <dbReference type="NCBI Taxonomy" id="1168546"/>
    <lineage>
        <taxon>Eukaryota</taxon>
        <taxon>Fungi</taxon>
        <taxon>Dikarya</taxon>
        <taxon>Ascomycota</taxon>
        <taxon>Pezizomycotina</taxon>
        <taxon>Dothideomycetes</taxon>
        <taxon>Dothideomycetidae</taxon>
        <taxon>Myriangiales</taxon>
        <taxon>Myriangiaceae</taxon>
        <taxon>Myriangium</taxon>
    </lineage>
</organism>
<dbReference type="SUPFAM" id="SSF47336">
    <property type="entry name" value="ACP-like"/>
    <property type="match status" value="1"/>
</dbReference>
<dbReference type="SUPFAM" id="SSF51735">
    <property type="entry name" value="NAD(P)-binding Rossmann-fold domains"/>
    <property type="match status" value="1"/>
</dbReference>
<dbReference type="Gene3D" id="3.40.50.720">
    <property type="entry name" value="NAD(P)-binding Rossmann-like Domain"/>
    <property type="match status" value="1"/>
</dbReference>
<dbReference type="Pfam" id="PF18558">
    <property type="entry name" value="HTH_51"/>
    <property type="match status" value="1"/>
</dbReference>
<dbReference type="InterPro" id="IPR036291">
    <property type="entry name" value="NAD(P)-bd_dom_sf"/>
</dbReference>
<dbReference type="PROSITE" id="PS00012">
    <property type="entry name" value="PHOSPHOPANTETHEINE"/>
    <property type="match status" value="1"/>
</dbReference>
<dbReference type="Pfam" id="PF08242">
    <property type="entry name" value="Methyltransf_12"/>
    <property type="match status" value="1"/>
</dbReference>
<dbReference type="PROSITE" id="PS52004">
    <property type="entry name" value="KS3_2"/>
    <property type="match status" value="1"/>
</dbReference>
<keyword evidence="2" id="KW-0597">Phosphoprotein</keyword>
<dbReference type="Pfam" id="PF07993">
    <property type="entry name" value="NAD_binding_4"/>
    <property type="match status" value="1"/>
</dbReference>
<dbReference type="PANTHER" id="PTHR45681:SF6">
    <property type="entry name" value="POLYKETIDE SYNTHASE 37"/>
    <property type="match status" value="1"/>
</dbReference>
<accession>A0A9P4MFN7</accession>
<dbReference type="InterPro" id="IPR016036">
    <property type="entry name" value="Malonyl_transacylase_ACP-bd"/>
</dbReference>
<dbReference type="InterPro" id="IPR049900">
    <property type="entry name" value="PKS_mFAS_DH"/>
</dbReference>
<dbReference type="SUPFAM" id="SSF53335">
    <property type="entry name" value="S-adenosyl-L-methionine-dependent methyltransferases"/>
    <property type="match status" value="1"/>
</dbReference>
<dbReference type="InterPro" id="IPR009081">
    <property type="entry name" value="PP-bd_ACP"/>
</dbReference>
<dbReference type="InterPro" id="IPR032088">
    <property type="entry name" value="SAT"/>
</dbReference>
<dbReference type="Gene3D" id="3.40.50.150">
    <property type="entry name" value="Vaccinia Virus protein VP39"/>
    <property type="match status" value="1"/>
</dbReference>
<dbReference type="InterPro" id="IPR014031">
    <property type="entry name" value="Ketoacyl_synth_C"/>
</dbReference>
<dbReference type="InterPro" id="IPR029063">
    <property type="entry name" value="SAM-dependent_MTases_sf"/>
</dbReference>
<dbReference type="Pfam" id="PF00550">
    <property type="entry name" value="PP-binding"/>
    <property type="match status" value="1"/>
</dbReference>
<feature type="region of interest" description="Disordered" evidence="7">
    <location>
        <begin position="1581"/>
        <end position="1604"/>
    </location>
</feature>
<feature type="domain" description="Ketosynthase family 3 (KS3)" evidence="9">
    <location>
        <begin position="361"/>
        <end position="779"/>
    </location>
</feature>
<proteinExistence type="predicted"/>
<dbReference type="InterPro" id="IPR041068">
    <property type="entry name" value="HTH_51"/>
</dbReference>
<feature type="region of interest" description="C-terminal hotdog fold" evidence="6">
    <location>
        <begin position="1424"/>
        <end position="1573"/>
    </location>
</feature>
<feature type="region of interest" description="Disordered" evidence="7">
    <location>
        <begin position="1713"/>
        <end position="1742"/>
    </location>
</feature>
<evidence type="ECO:0000256" key="7">
    <source>
        <dbReference type="SAM" id="MobiDB-lite"/>
    </source>
</evidence>
<evidence type="ECO:0000256" key="4">
    <source>
        <dbReference type="ARBA" id="ARBA00023268"/>
    </source>
</evidence>
<feature type="compositionally biased region" description="Acidic residues" evidence="7">
    <location>
        <begin position="1722"/>
        <end position="1733"/>
    </location>
</feature>
<dbReference type="Pfam" id="PF00109">
    <property type="entry name" value="ketoacyl-synt"/>
    <property type="match status" value="1"/>
</dbReference>
<feature type="domain" description="Carrier" evidence="8">
    <location>
        <begin position="1639"/>
        <end position="1716"/>
    </location>
</feature>
<dbReference type="InterPro" id="IPR014043">
    <property type="entry name" value="Acyl_transferase_dom"/>
</dbReference>
<dbReference type="SUPFAM" id="SSF53901">
    <property type="entry name" value="Thiolase-like"/>
    <property type="match status" value="1"/>
</dbReference>
<sequence length="2551" mass="281102">MNNQFQRLQEAKETVLVFGPQSLTFDGEKFNQLHSLLRGSTANQWILETLANLPDKWPTLAQALPKLQQTSGEKWVDRLGLWLERGRIEDNVGSLPSVILTPLVVVEHLLQYFEYLKLSGGHVGSQSESKASLGFCIGLLAATAVSEARDHEQLVHNGVIAIHLAFIIGAVIDAYDEIHADGTAQSLAVAWDSPKRKAVLDEHLRSIPHAYISVKYDENRATVTLPQKRLPELQSQLLSESFVANPLPLYGCFHSCDHQSDLDGILEVLESDRTLHSLQADFASAVREILVEQSNWYDTVKTARESYPEATFVSFGSGKCIPPSILRDLESARNIHMPDLLTYFPRGRQPSDPEPRPGHSEDDIAIVGMSCKFSGADDVDEYWKTLLSGQSQHKPVLEDRFSMSTAFRSDDKKKRTWYANFVNDHDAFDHKFFKKSPREAASMDPQQRLILQVVYQALEQSGYFTASSVETDVGCYVGFNSVDYQHNVACHEPNAYTATGNLSGFIAGKISHYFGWTGPALVIDTACSASAVAIHQASRAVLSGECRQAIAGGSLIITSPLWFQNLAGASFLSPTGACKPFDANADGYCRGEGVAAVVLKRMSAAIADGDQILGCLAATGVRQNQNCTPIVVPNMPSLSSLFQDVLRKADLSPADISVVEAHGTGTPVGDPAEWDSIRTILGGERKRKQKLIVGSVKGHIGHTEGVSGAAALIKVLLMMHAGRIPPQASFSKLNPSLHDKPEDQMEVVTRAKPWDCQFRGALINNYGASGSNASMIITQPFKRRLETRKLPIHAAAIKHPFRLSGNDKEDISRNAARLLQWIREQPPIPASELAFNITRKSNPALPVGYAFSASMLEEAENQLQTIAADGALEGVFATSPERPVILCFGGQISTFVGLNLEVYNSFHVLRRHLDSCDAIVRSMNLRSIYPHIFTTKPETDPVSLQTMLFALQYACAKSWIDCGLKVTALVGHSFGELTALCISGILSLKDTIQVVARRAEIIKSQWVGESGTMLAVEAALADVQCLLNAAGKKARDQNETPATIACYNGPTTFTVAGSVKAIEAFEQSAADAGTKLRMKRLNVTNAFHSTLVEPLMKDLEQITSSIVFRSPAIPLMHSTETTLDGLPDPSFVADHLRNPVYFHHALSRLAKQYPRAIYLEAGTNSTVTNMAQRALGGPVDCRFQALNLMGANAASNLAEVTVQLWKAGARLLHWGHHPQQTLDYAVLLTPPRQFAKHRHWLELKTPQIDVQASTDTPAASASEVTSLWTFIGYTDRAESLARFSINTQSSKYERYLTGHVIAQEAPICPATLEMSIIEDAARSLLQGELRDQYRCIIKHVENQAAICKDSSRLARLEVQISNSASQAWSWKIFSTDRHMGACITHATGQILFQQTENKDYNLEFSRYGRLVSHDRCRQLLNDPSPDDTIVGRNVYRAFSDVVDYSDIYRGMKKLVGKGHESAGRIVIENAPDSDFDTVAADCFSQVAGIWVNCMTDRTHSTMYIANGIEQWTQSPKARAGAEFPRSFDVFATHKKVSSKSYCSDVFVFDSTTGELLEVVFGISYVEVSRIGMQRMLAKLTPQETQSGSSYKTESLAEPESGTRTLLPTPAVVPKGEDQQHQVTNSLVSGPKTSAAWDISRVRAQLKDILAELCGLEVKEIKDDAQLADLGVDSLMSMELLKEIEGAFKIIVPEENRVDVVDLPSLMHGVAAIVRGTGTSDSETTETESTEGESDASSATSVEYADGKRTSELNIDSGKWIAAFEEMNATTDDRIAEYGFSNYLAGINVQQTELCVAMILETFEKLGHSLAKVQAGATVPRIPHIKEHQRLVDYLYYVLDAEAALVEQKNGKWLRTSTPFPERSSDTILGELHREHSRHSDAFELAYYCGSHLAEILQGKETGVKLIFGSAKGRDLVSKLYGKWPLNVLYYNQMASLIENVATKLPRSDDPLKILEMGAGTAGTTKILLPRLAKLGIPIEYTFTDLSGAFVAAARKQFKQYDFMRFSVHDIEKQPPDELIGTQHVIIASNAVHATHDLAVSTANIKKALRPGGVLLMLEMTTPVIFIDIIFGLFEGWWLFSDDRNHAISHQDRWARVLRSVGFEHVCWTDGRSPEIEIERLIMAVAPAARYDNALASLPVKVPELSADLIAREIAIENYVRRYCEGWVGPRRTNSEPDSPEGLVILVTGATGSLGSNLVAHLASVPEVSKVVCLNRKSRYDGMERQLEAFCSRRIDLSVPGQSKLVVFETDTSKPFLGLGHADYEVLSQQVTHICHNAWPMSAQRALPGFEAQFQVMRNLIDLATSATSKHNHRVHFQLVSSIAVVGHYPLWTGKCLVPEERMCIRSVLPNGYGDAKYTCELMLDATLHHHPEHFAVHAVRPGQIAGSKHSGIWNTAEHLSFLVKSSQTLGAVPAFEGELSWTPVEDVAATCADLLLRNDHPQPVYHIDNPVRQPWGPMVRLWAEDLAAEVVPFEEWIRRVKDYGGNAVNNPAIKLLGFLDENFVRMSCGGLLLGTEHCVADSRTLARVGPVNDEVARRYIQAWKESGFLKA</sequence>
<dbReference type="InterPro" id="IPR013120">
    <property type="entry name" value="FAR_NAD-bd"/>
</dbReference>
<evidence type="ECO:0000256" key="1">
    <source>
        <dbReference type="ARBA" id="ARBA00022450"/>
    </source>
</evidence>
<dbReference type="SUPFAM" id="SSF52151">
    <property type="entry name" value="FabD/lysophospholipase-like"/>
    <property type="match status" value="1"/>
</dbReference>
<dbReference type="InterPro" id="IPR006162">
    <property type="entry name" value="Ppantetheine_attach_site"/>
</dbReference>
<dbReference type="Gene3D" id="1.10.1200.10">
    <property type="entry name" value="ACP-like"/>
    <property type="match status" value="1"/>
</dbReference>
<keyword evidence="1" id="KW-0596">Phosphopantetheine</keyword>
<evidence type="ECO:0000313" key="12">
    <source>
        <dbReference type="Proteomes" id="UP000799439"/>
    </source>
</evidence>
<dbReference type="SMART" id="SM00827">
    <property type="entry name" value="PKS_AT"/>
    <property type="match status" value="1"/>
</dbReference>
<evidence type="ECO:0000259" key="9">
    <source>
        <dbReference type="PROSITE" id="PS52004"/>
    </source>
</evidence>
<dbReference type="InterPro" id="IPR014030">
    <property type="entry name" value="Ketoacyl_synth_N"/>
</dbReference>
<protein>
    <submittedName>
        <fullName evidence="11">Polyketide synthase</fullName>
    </submittedName>
</protein>
<dbReference type="Pfam" id="PF02801">
    <property type="entry name" value="Ketoacyl-synt_C"/>
    <property type="match status" value="1"/>
</dbReference>
<dbReference type="OrthoDB" id="429813at2759"/>
<dbReference type="Gene3D" id="3.10.129.110">
    <property type="entry name" value="Polyketide synthase dehydratase"/>
    <property type="match status" value="1"/>
</dbReference>
<feature type="active site" description="Proton donor; for dehydratase activity" evidence="6">
    <location>
        <position position="1481"/>
    </location>
</feature>
<evidence type="ECO:0000259" key="8">
    <source>
        <dbReference type="PROSITE" id="PS50075"/>
    </source>
</evidence>
<dbReference type="Proteomes" id="UP000799439">
    <property type="component" value="Unassembled WGS sequence"/>
</dbReference>
<dbReference type="Gene3D" id="3.40.47.10">
    <property type="match status" value="1"/>
</dbReference>
<dbReference type="GO" id="GO:0006633">
    <property type="term" value="P:fatty acid biosynthetic process"/>
    <property type="evidence" value="ECO:0007669"/>
    <property type="project" value="InterPro"/>
</dbReference>
<keyword evidence="12" id="KW-1185">Reference proteome</keyword>
<dbReference type="Gene3D" id="3.40.366.10">
    <property type="entry name" value="Malonyl-Coenzyme A Acyl Carrier Protein, domain 2"/>
    <property type="match status" value="2"/>
</dbReference>
<feature type="region of interest" description="N-terminal hotdog fold" evidence="6">
    <location>
        <begin position="1264"/>
        <end position="1397"/>
    </location>
</feature>
<dbReference type="Gene3D" id="3.30.70.3290">
    <property type="match status" value="1"/>
</dbReference>
<dbReference type="InterPro" id="IPR020841">
    <property type="entry name" value="PKS_Beta-ketoAc_synthase_dom"/>
</dbReference>
<comment type="caution">
    <text evidence="11">The sequence shown here is derived from an EMBL/GenBank/DDBJ whole genome shotgun (WGS) entry which is preliminary data.</text>
</comment>
<dbReference type="GO" id="GO:0004315">
    <property type="term" value="F:3-oxoacyl-[acyl-carrier-protein] synthase activity"/>
    <property type="evidence" value="ECO:0007669"/>
    <property type="project" value="InterPro"/>
</dbReference>
<dbReference type="SUPFAM" id="SSF55048">
    <property type="entry name" value="Probable ACP-binding domain of malonyl-CoA ACP transacylase"/>
    <property type="match status" value="1"/>
</dbReference>
<dbReference type="PROSITE" id="PS50075">
    <property type="entry name" value="CARRIER"/>
    <property type="match status" value="1"/>
</dbReference>
<keyword evidence="4" id="KW-0511">Multifunctional enzyme</keyword>
<evidence type="ECO:0000256" key="3">
    <source>
        <dbReference type="ARBA" id="ARBA00022679"/>
    </source>
</evidence>
<dbReference type="CDD" id="cd00833">
    <property type="entry name" value="PKS"/>
    <property type="match status" value="1"/>
</dbReference>
<evidence type="ECO:0000259" key="10">
    <source>
        <dbReference type="PROSITE" id="PS52019"/>
    </source>
</evidence>
<dbReference type="GO" id="GO:0044550">
    <property type="term" value="P:secondary metabolite biosynthetic process"/>
    <property type="evidence" value="ECO:0007669"/>
    <property type="project" value="UniProtKB-ARBA"/>
</dbReference>
<dbReference type="CDD" id="cd02440">
    <property type="entry name" value="AdoMet_MTases"/>
    <property type="match status" value="1"/>
</dbReference>
<evidence type="ECO:0000256" key="2">
    <source>
        <dbReference type="ARBA" id="ARBA00022553"/>
    </source>
</evidence>
<feature type="domain" description="PKS/mFAS DH" evidence="10">
    <location>
        <begin position="1264"/>
        <end position="1573"/>
    </location>
</feature>
<dbReference type="PANTHER" id="PTHR45681">
    <property type="entry name" value="POLYKETIDE SYNTHASE 44-RELATED"/>
    <property type="match status" value="1"/>
</dbReference>
<dbReference type="Pfam" id="PF16073">
    <property type="entry name" value="SAT"/>
    <property type="match status" value="1"/>
</dbReference>
<dbReference type="InterPro" id="IPR001227">
    <property type="entry name" value="Ac_transferase_dom_sf"/>
</dbReference>
<dbReference type="InterPro" id="IPR042104">
    <property type="entry name" value="PKS_dehydratase_sf"/>
</dbReference>
<reference evidence="11" key="1">
    <citation type="journal article" date="2020" name="Stud. Mycol.">
        <title>101 Dothideomycetes genomes: a test case for predicting lifestyles and emergence of pathogens.</title>
        <authorList>
            <person name="Haridas S."/>
            <person name="Albert R."/>
            <person name="Binder M."/>
            <person name="Bloem J."/>
            <person name="Labutti K."/>
            <person name="Salamov A."/>
            <person name="Andreopoulos B."/>
            <person name="Baker S."/>
            <person name="Barry K."/>
            <person name="Bills G."/>
            <person name="Bluhm B."/>
            <person name="Cannon C."/>
            <person name="Castanera R."/>
            <person name="Culley D."/>
            <person name="Daum C."/>
            <person name="Ezra D."/>
            <person name="Gonzalez J."/>
            <person name="Henrissat B."/>
            <person name="Kuo A."/>
            <person name="Liang C."/>
            <person name="Lipzen A."/>
            <person name="Lutzoni F."/>
            <person name="Magnuson J."/>
            <person name="Mondo S."/>
            <person name="Nolan M."/>
            <person name="Ohm R."/>
            <person name="Pangilinan J."/>
            <person name="Park H.-J."/>
            <person name="Ramirez L."/>
            <person name="Alfaro M."/>
            <person name="Sun H."/>
            <person name="Tritt A."/>
            <person name="Yoshinaga Y."/>
            <person name="Zwiers L.-H."/>
            <person name="Turgeon B."/>
            <person name="Goodwin S."/>
            <person name="Spatafora J."/>
            <person name="Crous P."/>
            <person name="Grigoriev I."/>
        </authorList>
    </citation>
    <scope>NUCLEOTIDE SEQUENCE</scope>
    <source>
        <strain evidence="11">CBS 260.36</strain>
    </source>
</reference>
<dbReference type="InterPro" id="IPR016039">
    <property type="entry name" value="Thiolase-like"/>
</dbReference>
<dbReference type="Pfam" id="PF00698">
    <property type="entry name" value="Acyl_transf_1"/>
    <property type="match status" value="1"/>
</dbReference>
<dbReference type="PROSITE" id="PS52019">
    <property type="entry name" value="PKS_MFAS_DH"/>
    <property type="match status" value="1"/>
</dbReference>
<evidence type="ECO:0000313" key="11">
    <source>
        <dbReference type="EMBL" id="KAF2151287.1"/>
    </source>
</evidence>
<dbReference type="InterPro" id="IPR018201">
    <property type="entry name" value="Ketoacyl_synth_AS"/>
</dbReference>
<dbReference type="InterPro" id="IPR013217">
    <property type="entry name" value="Methyltransf_12"/>
</dbReference>
<dbReference type="InterPro" id="IPR050444">
    <property type="entry name" value="Polyketide_Synthase"/>
</dbReference>
<feature type="active site" description="Proton acceptor; for dehydratase activity" evidence="6">
    <location>
        <position position="1299"/>
    </location>
</feature>
<gene>
    <name evidence="11" type="ORF">K461DRAFT_295353</name>
</gene>
<name>A0A9P4MFN7_9PEZI</name>